<dbReference type="RefSeq" id="XP_038804522.1">
    <property type="nucleotide sequence ID" value="XM_038959168.1"/>
</dbReference>
<evidence type="ECO:0008006" key="4">
    <source>
        <dbReference type="Google" id="ProtNLM"/>
    </source>
</evidence>
<protein>
    <recommendedName>
        <fullName evidence="4">Prion-inhibition and propagation HeLo domain-containing protein</fullName>
    </recommendedName>
</protein>
<comment type="caution">
    <text evidence="2">The sequence shown here is derived from an EMBL/GenBank/DDBJ whole genome shotgun (WGS) entry which is preliminary data.</text>
</comment>
<gene>
    <name evidence="2" type="ORF">EAE98_011546</name>
</gene>
<evidence type="ECO:0000256" key="1">
    <source>
        <dbReference type="SAM" id="MobiDB-lite"/>
    </source>
</evidence>
<sequence>MILGSQADKANSSWMVNEIPSIQSRLEMQSTFVMVPSNTRLVNYQQFGRPSRRPIAETESDQDEARIEFKALIAELMKLKLVLIDLGEARLEKSIQRKLIVAKKSLKVSEDIAECQEGIFRRTEIHSRRGGVCCYQMRRSDVRACSTGRQDTRGPRFSKRNGSGKGKHFFGERMELLEPIVSHALIIRRGSFETGKRKYTREMDSNRG</sequence>
<evidence type="ECO:0000313" key="2">
    <source>
        <dbReference type="EMBL" id="KAF7913521.1"/>
    </source>
</evidence>
<organism evidence="2 3">
    <name type="scientific">Botrytis deweyae</name>
    <dbReference type="NCBI Taxonomy" id="2478750"/>
    <lineage>
        <taxon>Eukaryota</taxon>
        <taxon>Fungi</taxon>
        <taxon>Dikarya</taxon>
        <taxon>Ascomycota</taxon>
        <taxon>Pezizomycotina</taxon>
        <taxon>Leotiomycetes</taxon>
        <taxon>Helotiales</taxon>
        <taxon>Sclerotiniaceae</taxon>
        <taxon>Botrytis</taxon>
    </lineage>
</organism>
<reference evidence="2 3" key="1">
    <citation type="journal article" date="2020" name="Genome Biol. Evol.">
        <title>Comparative genomics of Sclerotiniaceae.</title>
        <authorList>
            <person name="Valero Jimenez C.A."/>
            <person name="Steentjes M."/>
            <person name="Scholten O.E."/>
            <person name="Van Kan J.A.L."/>
        </authorList>
    </citation>
    <scope>NUCLEOTIDE SEQUENCE [LARGE SCALE GENOMIC DNA]</scope>
    <source>
        <strain evidence="2 3">B1</strain>
    </source>
</reference>
<proteinExistence type="predicted"/>
<keyword evidence="3" id="KW-1185">Reference proteome</keyword>
<dbReference type="EMBL" id="RCSX01000049">
    <property type="protein sequence ID" value="KAF7913521.1"/>
    <property type="molecule type" value="Genomic_DNA"/>
</dbReference>
<name>A0ABQ7I5V0_9HELO</name>
<evidence type="ECO:0000313" key="3">
    <source>
        <dbReference type="Proteomes" id="UP000783213"/>
    </source>
</evidence>
<accession>A0ABQ7I5V0</accession>
<dbReference type="Proteomes" id="UP000783213">
    <property type="component" value="Unassembled WGS sequence"/>
</dbReference>
<feature type="region of interest" description="Disordered" evidence="1">
    <location>
        <begin position="146"/>
        <end position="165"/>
    </location>
</feature>
<dbReference type="GeneID" id="62238317"/>